<dbReference type="OMA" id="EVRINAW"/>
<dbReference type="SUPFAM" id="SSF57667">
    <property type="entry name" value="beta-beta-alpha zinc fingers"/>
    <property type="match status" value="4"/>
</dbReference>
<evidence type="ECO:0000256" key="3">
    <source>
        <dbReference type="ARBA" id="ARBA00022737"/>
    </source>
</evidence>
<dbReference type="Pfam" id="PF12874">
    <property type="entry name" value="zf-met"/>
    <property type="match status" value="4"/>
</dbReference>
<dbReference type="Proteomes" id="UP000007303">
    <property type="component" value="Unassembled WGS sequence"/>
</dbReference>
<dbReference type="HOGENOM" id="CLU_056875_1_0_1"/>
<dbReference type="GO" id="GO:0005634">
    <property type="term" value="C:nucleus"/>
    <property type="evidence" value="ECO:0007669"/>
    <property type="project" value="UniProtKB-SubCell"/>
</dbReference>
<keyword evidence="4" id="KW-0863">Zinc-finger</keyword>
<dbReference type="InterPro" id="IPR013087">
    <property type="entry name" value="Znf_C2H2_type"/>
</dbReference>
<keyword evidence="5" id="KW-0862">Zinc</keyword>
<dbReference type="SMART" id="SM00355">
    <property type="entry name" value="ZnF_C2H2"/>
    <property type="match status" value="3"/>
</dbReference>
<evidence type="ECO:0000256" key="7">
    <source>
        <dbReference type="SAM" id="MobiDB-lite"/>
    </source>
</evidence>
<evidence type="ECO:0000313" key="9">
    <source>
        <dbReference type="Ensembl" id="ENSTNIP00000005327.1"/>
    </source>
</evidence>
<evidence type="ECO:0000256" key="2">
    <source>
        <dbReference type="ARBA" id="ARBA00022723"/>
    </source>
</evidence>
<feature type="region of interest" description="Disordered" evidence="7">
    <location>
        <begin position="104"/>
        <end position="143"/>
    </location>
</feature>
<dbReference type="InterPro" id="IPR036236">
    <property type="entry name" value="Znf_C2H2_sf"/>
</dbReference>
<evidence type="ECO:0000256" key="6">
    <source>
        <dbReference type="ARBA" id="ARBA00023242"/>
    </source>
</evidence>
<reference evidence="9" key="3">
    <citation type="submission" date="2025-09" db="UniProtKB">
        <authorList>
            <consortium name="Ensembl"/>
        </authorList>
    </citation>
    <scope>IDENTIFICATION</scope>
</reference>
<feature type="compositionally biased region" description="Polar residues" evidence="7">
    <location>
        <begin position="115"/>
        <end position="134"/>
    </location>
</feature>
<dbReference type="Gene3D" id="3.30.160.60">
    <property type="entry name" value="Classic Zinc Finger"/>
    <property type="match status" value="4"/>
</dbReference>
<evidence type="ECO:0000313" key="10">
    <source>
        <dbReference type="Proteomes" id="UP000007303"/>
    </source>
</evidence>
<evidence type="ECO:0000256" key="4">
    <source>
        <dbReference type="ARBA" id="ARBA00022771"/>
    </source>
</evidence>
<dbReference type="GO" id="GO:0003676">
    <property type="term" value="F:nucleic acid binding"/>
    <property type="evidence" value="ECO:0007669"/>
    <property type="project" value="InterPro"/>
</dbReference>
<organism evidence="9 10">
    <name type="scientific">Tetraodon nigroviridis</name>
    <name type="common">Spotted green pufferfish</name>
    <name type="synonym">Chelonodon nigroviridis</name>
    <dbReference type="NCBI Taxonomy" id="99883"/>
    <lineage>
        <taxon>Eukaryota</taxon>
        <taxon>Metazoa</taxon>
        <taxon>Chordata</taxon>
        <taxon>Craniata</taxon>
        <taxon>Vertebrata</taxon>
        <taxon>Euteleostomi</taxon>
        <taxon>Actinopterygii</taxon>
        <taxon>Neopterygii</taxon>
        <taxon>Teleostei</taxon>
        <taxon>Neoteleostei</taxon>
        <taxon>Acanthomorphata</taxon>
        <taxon>Eupercaria</taxon>
        <taxon>Tetraodontiformes</taxon>
        <taxon>Tetradontoidea</taxon>
        <taxon>Tetraodontidae</taxon>
        <taxon>Tetraodon</taxon>
    </lineage>
</organism>
<evidence type="ECO:0000259" key="8">
    <source>
        <dbReference type="PROSITE" id="PS50171"/>
    </source>
</evidence>
<feature type="domain" description="Matrin-type" evidence="8">
    <location>
        <begin position="144"/>
        <end position="174"/>
    </location>
</feature>
<dbReference type="PROSITE" id="PS00028">
    <property type="entry name" value="ZINC_FINGER_C2H2_1"/>
    <property type="match status" value="1"/>
</dbReference>
<keyword evidence="2" id="KW-0479">Metal-binding</keyword>
<dbReference type="SMART" id="SM00451">
    <property type="entry name" value="ZnF_U1"/>
    <property type="match status" value="4"/>
</dbReference>
<evidence type="ECO:0000256" key="5">
    <source>
        <dbReference type="ARBA" id="ARBA00022833"/>
    </source>
</evidence>
<comment type="subcellular location">
    <subcellularLocation>
        <location evidence="1">Nucleus</location>
    </subcellularLocation>
</comment>
<keyword evidence="3" id="KW-0677">Repeat</keyword>
<reference evidence="9" key="2">
    <citation type="submission" date="2025-08" db="UniProtKB">
        <authorList>
            <consortium name="Ensembl"/>
        </authorList>
    </citation>
    <scope>IDENTIFICATION</scope>
</reference>
<dbReference type="GO" id="GO:0008270">
    <property type="term" value="F:zinc ion binding"/>
    <property type="evidence" value="ECO:0007669"/>
    <property type="project" value="UniProtKB-KW"/>
</dbReference>
<proteinExistence type="predicted"/>
<reference evidence="10" key="1">
    <citation type="journal article" date="2004" name="Nature">
        <title>Genome duplication in the teleost fish Tetraodon nigroviridis reveals the early vertebrate proto-karyotype.</title>
        <authorList>
            <person name="Jaillon O."/>
            <person name="Aury J.-M."/>
            <person name="Brunet F."/>
            <person name="Petit J.-L."/>
            <person name="Stange-Thomann N."/>
            <person name="Mauceli E."/>
            <person name="Bouneau L."/>
            <person name="Fischer C."/>
            <person name="Ozouf-Costaz C."/>
            <person name="Bernot A."/>
            <person name="Nicaud S."/>
            <person name="Jaffe D."/>
            <person name="Fisher S."/>
            <person name="Lutfalla G."/>
            <person name="Dossat C."/>
            <person name="Segurens B."/>
            <person name="Dasilva C."/>
            <person name="Salanoubat M."/>
            <person name="Levy M."/>
            <person name="Boudet N."/>
            <person name="Castellano S."/>
            <person name="Anthouard V."/>
            <person name="Jubin C."/>
            <person name="Castelli V."/>
            <person name="Katinka M."/>
            <person name="Vacherie B."/>
            <person name="Biemont C."/>
            <person name="Skalli Z."/>
            <person name="Cattolico L."/>
            <person name="Poulain J."/>
            <person name="De Berardinis V."/>
            <person name="Cruaud C."/>
            <person name="Duprat S."/>
            <person name="Brottier P."/>
            <person name="Coutanceau J.-P."/>
            <person name="Gouzy J."/>
            <person name="Parra G."/>
            <person name="Lardier G."/>
            <person name="Chapple C."/>
            <person name="McKernan K.J."/>
            <person name="McEwan P."/>
            <person name="Bosak S."/>
            <person name="Kellis M."/>
            <person name="Volff J.-N."/>
            <person name="Guigo R."/>
            <person name="Zody M.C."/>
            <person name="Mesirov J."/>
            <person name="Lindblad-Toh K."/>
            <person name="Birren B."/>
            <person name="Nusbaum C."/>
            <person name="Kahn D."/>
            <person name="Robinson-Rechavi M."/>
            <person name="Laudet V."/>
            <person name="Schachter V."/>
            <person name="Quetier F."/>
            <person name="Saurin W."/>
            <person name="Scarpelli C."/>
            <person name="Wincker P."/>
            <person name="Lander E.S."/>
            <person name="Weissenbach J."/>
            <person name="Roest Crollius H."/>
        </authorList>
    </citation>
    <scope>NUCLEOTIDE SEQUENCE [LARGE SCALE GENOMIC DNA]</scope>
</reference>
<dbReference type="InterPro" id="IPR000690">
    <property type="entry name" value="Matrin/U1-C_Znf_C2H2"/>
</dbReference>
<dbReference type="PANTHER" id="PTHR46144">
    <property type="entry name" value="ZINC FINGER PROTEIN 385B-LIKE"/>
    <property type="match status" value="1"/>
</dbReference>
<dbReference type="Ensembl" id="ENSTNIT00000005473.1">
    <property type="protein sequence ID" value="ENSTNIP00000005327.1"/>
    <property type="gene ID" value="ENSTNIG00000002766.1"/>
</dbReference>
<keyword evidence="6" id="KW-0539">Nucleus</keyword>
<dbReference type="InterPro" id="IPR051868">
    <property type="entry name" value="ZN346_ZMAT4"/>
</dbReference>
<dbReference type="PANTHER" id="PTHR46144:SF1">
    <property type="entry name" value="U1-TYPE DOMAIN-CONTAINING PROTEIN"/>
    <property type="match status" value="1"/>
</dbReference>
<protein>
    <recommendedName>
        <fullName evidence="8">Matrin-type domain-containing protein</fullName>
    </recommendedName>
</protein>
<dbReference type="GeneTree" id="ENSGT00940000159101"/>
<dbReference type="InParanoid" id="H3CAQ5"/>
<dbReference type="AlphaFoldDB" id="H3CAQ5"/>
<keyword evidence="10" id="KW-1185">Reference proteome</keyword>
<evidence type="ECO:0000256" key="1">
    <source>
        <dbReference type="ARBA" id="ARBA00004123"/>
    </source>
</evidence>
<name>H3CAQ5_TETNG</name>
<accession>H3CAQ5</accession>
<dbReference type="InterPro" id="IPR003604">
    <property type="entry name" value="Matrin/U1-like-C_Znf_C2H2"/>
</dbReference>
<dbReference type="PROSITE" id="PS50171">
    <property type="entry name" value="ZF_MATRIN"/>
    <property type="match status" value="1"/>
</dbReference>
<sequence>RRDEDLLKDLLADDYCHVCEAVLLFESQRLSHYQGKKHAQRVRVYLQTKKAGKRKRAAAWAQQWRPDEDHVCRLCNMVFSSHMVATSHYEGKVHAKNMRKVVDRRPGTWPVGEPVSTSAQDLPLDQQVSASSPNAEEDPKDPNRRCSLCAATFNNPRMALQHYNGRKHQRNLSRRELLKGLEDQLRSAFLPPTADCLMCQICDVQLNSVEMFQAHMQGSKHLSSLLSR</sequence>